<feature type="repeat" description="WD" evidence="3">
    <location>
        <begin position="1384"/>
        <end position="1422"/>
    </location>
</feature>
<feature type="repeat" description="WD" evidence="3">
    <location>
        <begin position="1117"/>
        <end position="1139"/>
    </location>
</feature>
<dbReference type="SMART" id="SM00320">
    <property type="entry name" value="WD40"/>
    <property type="match status" value="11"/>
</dbReference>
<dbReference type="PROSITE" id="PS50082">
    <property type="entry name" value="WD_REPEATS_2"/>
    <property type="match status" value="7"/>
</dbReference>
<dbReference type="PANTHER" id="PTHR19848">
    <property type="entry name" value="WD40 REPEAT PROTEIN"/>
    <property type="match status" value="1"/>
</dbReference>
<keyword evidence="2" id="KW-0677">Repeat</keyword>
<dbReference type="Proteomes" id="UP001595993">
    <property type="component" value="Unassembled WGS sequence"/>
</dbReference>
<organism evidence="6 7">
    <name type="scientific">Streptomyces maoxianensis</name>
    <dbReference type="NCBI Taxonomy" id="1459942"/>
    <lineage>
        <taxon>Bacteria</taxon>
        <taxon>Bacillati</taxon>
        <taxon>Actinomycetota</taxon>
        <taxon>Actinomycetes</taxon>
        <taxon>Kitasatosporales</taxon>
        <taxon>Streptomycetaceae</taxon>
        <taxon>Streptomyces</taxon>
    </lineage>
</organism>
<name>A0ABV9G3X1_9ACTN</name>
<feature type="repeat" description="WD" evidence="3">
    <location>
        <begin position="1452"/>
        <end position="1473"/>
    </location>
</feature>
<dbReference type="SUPFAM" id="SSF50978">
    <property type="entry name" value="WD40 repeat-like"/>
    <property type="match status" value="1"/>
</dbReference>
<dbReference type="Gene3D" id="2.130.10.10">
    <property type="entry name" value="YVTN repeat-like/Quinoprotein amine dehydrogenase"/>
    <property type="match status" value="3"/>
</dbReference>
<feature type="repeat" description="WD" evidence="3">
    <location>
        <begin position="1174"/>
        <end position="1187"/>
    </location>
</feature>
<evidence type="ECO:0000313" key="7">
    <source>
        <dbReference type="Proteomes" id="UP001595993"/>
    </source>
</evidence>
<dbReference type="InterPro" id="IPR036322">
    <property type="entry name" value="WD40_repeat_dom_sf"/>
</dbReference>
<dbReference type="InterPro" id="IPR020472">
    <property type="entry name" value="WD40_PAC1"/>
</dbReference>
<dbReference type="PANTHER" id="PTHR19848:SF8">
    <property type="entry name" value="F-BOX AND WD REPEAT DOMAIN CONTAINING 7"/>
    <property type="match status" value="1"/>
</dbReference>
<evidence type="ECO:0000259" key="5">
    <source>
        <dbReference type="Pfam" id="PF13191"/>
    </source>
</evidence>
<gene>
    <name evidence="6" type="ORF">ACFO9E_08045</name>
</gene>
<feature type="region of interest" description="Disordered" evidence="4">
    <location>
        <begin position="1"/>
        <end position="48"/>
    </location>
</feature>
<evidence type="ECO:0000313" key="6">
    <source>
        <dbReference type="EMBL" id="MFC4607765.1"/>
    </source>
</evidence>
<dbReference type="SUPFAM" id="SSF52540">
    <property type="entry name" value="P-loop containing nucleoside triphosphate hydrolases"/>
    <property type="match status" value="1"/>
</dbReference>
<protein>
    <submittedName>
        <fullName evidence="6">AAA family ATPase</fullName>
    </submittedName>
</protein>
<reference evidence="7" key="1">
    <citation type="journal article" date="2019" name="Int. J. Syst. Evol. Microbiol.">
        <title>The Global Catalogue of Microorganisms (GCM) 10K type strain sequencing project: providing services to taxonomists for standard genome sequencing and annotation.</title>
        <authorList>
            <consortium name="The Broad Institute Genomics Platform"/>
            <consortium name="The Broad Institute Genome Sequencing Center for Infectious Disease"/>
            <person name="Wu L."/>
            <person name="Ma J."/>
        </authorList>
    </citation>
    <scope>NUCLEOTIDE SEQUENCE [LARGE SCALE GENOMIC DNA]</scope>
    <source>
        <strain evidence="7">CGMCC 4.7139</strain>
    </source>
</reference>
<dbReference type="EMBL" id="JBHSFE010000007">
    <property type="protein sequence ID" value="MFC4607765.1"/>
    <property type="molecule type" value="Genomic_DNA"/>
</dbReference>
<dbReference type="InterPro" id="IPR015943">
    <property type="entry name" value="WD40/YVTN_repeat-like_dom_sf"/>
</dbReference>
<dbReference type="Pfam" id="PF13191">
    <property type="entry name" value="AAA_16"/>
    <property type="match status" value="1"/>
</dbReference>
<evidence type="ECO:0000256" key="4">
    <source>
        <dbReference type="SAM" id="MobiDB-lite"/>
    </source>
</evidence>
<accession>A0ABV9G3X1</accession>
<dbReference type="InterPro" id="IPR019775">
    <property type="entry name" value="WD40_repeat_CS"/>
</dbReference>
<keyword evidence="1 3" id="KW-0853">WD repeat</keyword>
<dbReference type="RefSeq" id="WP_381192826.1">
    <property type="nucleotide sequence ID" value="NZ_JBHSFE010000007.1"/>
</dbReference>
<evidence type="ECO:0000256" key="1">
    <source>
        <dbReference type="ARBA" id="ARBA00022574"/>
    </source>
</evidence>
<feature type="repeat" description="WD" evidence="3">
    <location>
        <begin position="1197"/>
        <end position="1239"/>
    </location>
</feature>
<dbReference type="PROSITE" id="PS00678">
    <property type="entry name" value="WD_REPEATS_1"/>
    <property type="match status" value="3"/>
</dbReference>
<comment type="caution">
    <text evidence="6">The sequence shown here is derived from an EMBL/GenBank/DDBJ whole genome shotgun (WGS) entry which is preliminary data.</text>
</comment>
<dbReference type="SUPFAM" id="SSF50998">
    <property type="entry name" value="Quinoprotein alcohol dehydrogenase-like"/>
    <property type="match status" value="1"/>
</dbReference>
<dbReference type="CDD" id="cd00200">
    <property type="entry name" value="WD40"/>
    <property type="match status" value="1"/>
</dbReference>
<dbReference type="InterPro" id="IPR011047">
    <property type="entry name" value="Quinoprotein_ADH-like_sf"/>
</dbReference>
<sequence>MTAAPAAGPPTDPAPDPTGTLPAPTGPAPDPTNPASTAPTEPPGDGLVRSALSMGVGWFAPDAEFGLDDEGPDPLVFAAERVSALTSALELPCFGYRCERLAPEDGSDGPTADRLGDAMHERLAASGPDDVLIVHVVSHGVLKPTGLYVLGSDSAHTARTSVGGWLSAVEDFPGRPLVLFLLDLCHSGAAARLEWQLRRMLDGSNRAWVMAASAEAEMAVDGRFSKAVAEVLTALAERRLQFDPGSRYISFHWFADEVRKRLGEMTEAQGGLAQRITVSALDGAGPDLPFLPNPGYWTAYEGLAPYPAASEVSDPVLDEVSDPDHFRRHAQGGAGFPVAPAERRGLFTGRAAEVERVALWLASGTGASRLMVVTGSPGAGKSALLGVLLCAAHPELREGTRALWEPLGREVTARPAPLPVHARQRTLAEVVRSLVRRTGAHGQGWSRSQDGPETDPRRLIEALSRRTGPPPVVVLDALDEARKPVELVRDLLLPLTTLDRPDGQPLCRVLLAAREEEPCLALIAGARTVGDLVDLDAVGHEALEADLRAYVERLLGPGRGEHDSEFAAATAHALADPEPSHVTGPHLIAALYTSYALQSGVAHALEDPETARRLGERVPRDLPGLLDLQFAGDHAHHLLRPVLTALAFAQGDGLPVGLVAAVARAFDSREGDGEETAEIPPQTDAPDGTGEPADPDADSGPDADPASGPDDQTTEVVRLLDELRAFLRTVPDDRGTVLYRLLHQSIADELRGQVAPGSRTAPGSTAEQAVYAALLDTLRGPGTAEAPRWAGLDDYLRRHLAQHAVDAGCFDALCADPGFLVHADPDRIDPELGHAESESARSAATVYRTSAHVHRRTSDEGRRHILAIDAVRQGARTLADRLARPGPGQGIPMAWPPQWATASRISAAHAFTLPLPEDRVTVLAASATGPSDVVTGTRGGRLQVWDARHGQVRGSADPGRGEIRALACTELADRPGVLVVAADGVPEVRALPGLEPLRTAVPLFPGARGVRALVCVDMVRRRMAVTADVDGRLLLWDLLGEWPVEELRTRLGRTTALVGMPGEDGPMPRHGPLVAVADDEGTVRFCAPLGEAAGPDLRHPCRVTALALAAVGGRRCVVTGGEDGHVRLWDADSRALLATSATAHDGPVYALSHVDGSRDGRQAPGDAEGFGPWVLSGSSDGTIRIWDPALGTEQGRFVGHMGAVTALARPPAEPPVLVSAGLDPALRVWHVPPNRPRTAPAPGHTSWVTALARAELDGRTLLVSAGADGLLHRWDLEQGTPYGTPVATDPADAMAGRPASVHDVAVVAVRERPLVVTAGADGRPRAWDLREGIPYGPAFTPATTPVQALAATLLKRRPVLVSAGTDGLLHLWDVESGSRRGLPLAGHVGGVNALACLDVDDQPAVLSCGDDGTLRLWDLATGLPLVPPVQAHQGWATALACTVTDDGVPLAVTGGQDGTVRLWDLSGAQRIRPCGETLPVVGGVNAVACGAGPDGPLVVAADDGAVRVWNPFADGAVASLGVPGAVQSLLVCGDRMVLGCEWEIVVLRRVD</sequence>
<feature type="region of interest" description="Disordered" evidence="4">
    <location>
        <begin position="669"/>
        <end position="712"/>
    </location>
</feature>
<dbReference type="Gene3D" id="3.40.50.300">
    <property type="entry name" value="P-loop containing nucleotide triphosphate hydrolases"/>
    <property type="match status" value="1"/>
</dbReference>
<dbReference type="InterPro" id="IPR041664">
    <property type="entry name" value="AAA_16"/>
</dbReference>
<feature type="repeat" description="WD" evidence="3">
    <location>
        <begin position="1360"/>
        <end position="1382"/>
    </location>
</feature>
<feature type="compositionally biased region" description="Low complexity" evidence="4">
    <location>
        <begin position="702"/>
        <end position="711"/>
    </location>
</feature>
<feature type="domain" description="Orc1-like AAA ATPase" evidence="5">
    <location>
        <begin position="347"/>
        <end position="491"/>
    </location>
</feature>
<evidence type="ECO:0000256" key="2">
    <source>
        <dbReference type="ARBA" id="ARBA00022737"/>
    </source>
</evidence>
<dbReference type="InterPro" id="IPR027417">
    <property type="entry name" value="P-loop_NTPase"/>
</dbReference>
<evidence type="ECO:0000256" key="3">
    <source>
        <dbReference type="PROSITE-ProRule" id="PRU00221"/>
    </source>
</evidence>
<dbReference type="PRINTS" id="PR00320">
    <property type="entry name" value="GPROTEINBRPT"/>
</dbReference>
<dbReference type="Pfam" id="PF00400">
    <property type="entry name" value="WD40"/>
    <property type="match status" value="6"/>
</dbReference>
<dbReference type="InterPro" id="IPR001680">
    <property type="entry name" value="WD40_rpt"/>
</dbReference>
<keyword evidence="7" id="KW-1185">Reference proteome</keyword>
<feature type="compositionally biased region" description="Pro residues" evidence="4">
    <location>
        <begin position="7"/>
        <end position="16"/>
    </location>
</feature>
<proteinExistence type="predicted"/>
<feature type="repeat" description="WD" evidence="3">
    <location>
        <begin position="1241"/>
        <end position="1284"/>
    </location>
</feature>